<feature type="transmembrane region" description="Helical" evidence="1">
    <location>
        <begin position="205"/>
        <end position="223"/>
    </location>
</feature>
<feature type="transmembrane region" description="Helical" evidence="1">
    <location>
        <begin position="53"/>
        <end position="77"/>
    </location>
</feature>
<accession>A0A9Y1BTL1</accession>
<keyword evidence="1" id="KW-1133">Transmembrane helix</keyword>
<name>A0A9Y1BTL1_9ARCH</name>
<evidence type="ECO:0000256" key="1">
    <source>
        <dbReference type="SAM" id="Phobius"/>
    </source>
</evidence>
<dbReference type="Proteomes" id="UP001200513">
    <property type="component" value="Chromosome"/>
</dbReference>
<organism evidence="2">
    <name type="scientific">Candidatus Heimdallarchaeum endolithica</name>
    <dbReference type="NCBI Taxonomy" id="2876572"/>
    <lineage>
        <taxon>Archaea</taxon>
        <taxon>Promethearchaeati</taxon>
        <taxon>Candidatus Heimdallarchaeota</taxon>
        <taxon>Candidatus Heimdallarchaeia (ex Rinke et al. 2021) (nom. nud.)</taxon>
        <taxon>Candidatus Heimdallarchaeales</taxon>
        <taxon>Candidatus Heimdallarchaeaceae</taxon>
        <taxon>Candidatus Heimdallarchaeum</taxon>
    </lineage>
</organism>
<dbReference type="AlphaFoldDB" id="A0A9Y1BTL1"/>
<feature type="transmembrane region" description="Helical" evidence="1">
    <location>
        <begin position="252"/>
        <end position="272"/>
    </location>
</feature>
<gene>
    <name evidence="2" type="ORF">K9W46_06525</name>
</gene>
<evidence type="ECO:0000313" key="2">
    <source>
        <dbReference type="EMBL" id="UJG44835.1"/>
    </source>
</evidence>
<sequence length="322" mass="37460">MVDRKMFNQIENKRSFLKNLLKYKEVFFSQIFHIYSYGLFLAMYLWFVFFDIIALHLIIFSFIVGFLAIVADIVIYYTLKNLYYDTFDFGKVIVTFLVFYLFQMSYFLKAWFNIEPQQLMLGYLIGYSQLKMTGVLATILKSVGSFALLLSFISCLNYSKSGYSRLIPGWNKKVSSGEFIFLSFIVATINIIAALQMASYIKDRIINVYILLTFFTLASLLIIPTYKSKIKIFSEESPETKKMLQMIKNNKSAIIIDSIFLFASDTILFFSFSVIGPWEVFSILLSASVIIRNRVRAIGSVQRERKEEELDLISQKLFNNFN</sequence>
<proteinExistence type="predicted"/>
<protein>
    <submittedName>
        <fullName evidence="2">Uncharacterized protein</fullName>
    </submittedName>
</protein>
<feature type="transmembrane region" description="Helical" evidence="1">
    <location>
        <begin position="179"/>
        <end position="199"/>
    </location>
</feature>
<keyword evidence="1" id="KW-0472">Membrane</keyword>
<reference evidence="2" key="1">
    <citation type="journal article" date="2022" name="Nat. Microbiol.">
        <title>Unique mobile elements and scalable gene flow at the prokaryote-eukaryote boundary revealed by circularized Asgard archaea genomes.</title>
        <authorList>
            <person name="Wu F."/>
            <person name="Speth D.R."/>
            <person name="Philosof A."/>
            <person name="Cremiere A."/>
            <person name="Narayanan A."/>
            <person name="Barco R.A."/>
            <person name="Connon S.A."/>
            <person name="Amend J.P."/>
            <person name="Antoshechkin I.A."/>
            <person name="Orphan V.J."/>
        </authorList>
    </citation>
    <scope>NUCLEOTIDE SEQUENCE</scope>
    <source>
        <strain evidence="2">PR6</strain>
    </source>
</reference>
<feature type="transmembrane region" description="Helical" evidence="1">
    <location>
        <begin position="132"/>
        <end position="158"/>
    </location>
</feature>
<feature type="transmembrane region" description="Helical" evidence="1">
    <location>
        <begin position="89"/>
        <end position="112"/>
    </location>
</feature>
<feature type="transmembrane region" description="Helical" evidence="1">
    <location>
        <begin position="26"/>
        <end position="47"/>
    </location>
</feature>
<keyword evidence="1" id="KW-0812">Transmembrane</keyword>
<dbReference type="EMBL" id="CP084167">
    <property type="protein sequence ID" value="UJG44835.1"/>
    <property type="molecule type" value="Genomic_DNA"/>
</dbReference>